<evidence type="ECO:0000313" key="2">
    <source>
        <dbReference type="EMBL" id="CDH18617.1"/>
    </source>
</evidence>
<organism evidence="2 3">
    <name type="scientific">Xenorhabdus bovienii str. kraussei Quebec</name>
    <dbReference type="NCBI Taxonomy" id="1398203"/>
    <lineage>
        <taxon>Bacteria</taxon>
        <taxon>Pseudomonadati</taxon>
        <taxon>Pseudomonadota</taxon>
        <taxon>Gammaproteobacteria</taxon>
        <taxon>Enterobacterales</taxon>
        <taxon>Morganellaceae</taxon>
        <taxon>Xenorhabdus</taxon>
    </lineage>
</organism>
<evidence type="ECO:0000313" key="3">
    <source>
        <dbReference type="Proteomes" id="UP000028500"/>
    </source>
</evidence>
<keyword evidence="3" id="KW-1185">Reference proteome</keyword>
<protein>
    <submittedName>
        <fullName evidence="2">Uncharacterized protein</fullName>
    </submittedName>
</protein>
<dbReference type="HOGENOM" id="CLU_2995689_0_0_6"/>
<gene>
    <name evidence="2" type="ORF">XBKQ1_1380010</name>
</gene>
<reference evidence="2" key="1">
    <citation type="submission" date="2013-07" db="EMBL/GenBank/DDBJ databases">
        <title>Sub-species coevolution in mutualistic symbiosis.</title>
        <authorList>
            <person name="Murfin K."/>
            <person name="Klassen J."/>
            <person name="Lee M."/>
            <person name="Forst S."/>
            <person name="Stock P."/>
            <person name="Goodrich-Blair H."/>
        </authorList>
    </citation>
    <scope>NUCLEOTIDE SEQUENCE [LARGE SCALE GENOMIC DNA]</scope>
    <source>
        <strain evidence="2">Kraussei Quebec</strain>
    </source>
</reference>
<name>A0A077PD98_XENBV</name>
<comment type="caution">
    <text evidence="2">The sequence shown here is derived from an EMBL/GenBank/DDBJ whole genome shotgun (WGS) entry which is preliminary data.</text>
</comment>
<dbReference type="Proteomes" id="UP000028500">
    <property type="component" value="Unassembled WGS sequence"/>
</dbReference>
<dbReference type="AlphaFoldDB" id="A0A077PD98"/>
<sequence>MRVLKGLILKSLYMIQPIDKTSLPVTMSYLLIVSIVLYAASKRALSPLKSFGPGETI</sequence>
<keyword evidence="1" id="KW-0812">Transmembrane</keyword>
<accession>A0A077PD98</accession>
<proteinExistence type="predicted"/>
<keyword evidence="1" id="KW-0472">Membrane</keyword>
<dbReference type="EMBL" id="CBSY010000044">
    <property type="protein sequence ID" value="CDH18617.1"/>
    <property type="molecule type" value="Genomic_DNA"/>
</dbReference>
<evidence type="ECO:0000256" key="1">
    <source>
        <dbReference type="SAM" id="Phobius"/>
    </source>
</evidence>
<feature type="transmembrane region" description="Helical" evidence="1">
    <location>
        <begin position="21"/>
        <end position="40"/>
    </location>
</feature>
<keyword evidence="1" id="KW-1133">Transmembrane helix</keyword>